<keyword evidence="2" id="KW-1185">Reference proteome</keyword>
<accession>A0A176VRP5</accession>
<dbReference type="Proteomes" id="UP000077202">
    <property type="component" value="Unassembled WGS sequence"/>
</dbReference>
<evidence type="ECO:0000313" key="2">
    <source>
        <dbReference type="Proteomes" id="UP000077202"/>
    </source>
</evidence>
<gene>
    <name evidence="1" type="ORF">AXG93_1877s1110</name>
</gene>
<sequence>MNRVKENLCVNGGGRFTFTRSTSPGNVSLDRSSTFEQGQAYQIFQNLPHQVAAVMSSACFGDMFAVKDAVRPNDRQILDSEGKPEDEEEDYALAGVQAIVEIPTEYARRQNPFDPW</sequence>
<dbReference type="AlphaFoldDB" id="A0A176VRP5"/>
<name>A0A176VRP5_MARPO</name>
<dbReference type="EMBL" id="LVLJ01002824">
    <property type="protein sequence ID" value="OAE23568.1"/>
    <property type="molecule type" value="Genomic_DNA"/>
</dbReference>
<reference evidence="1" key="1">
    <citation type="submission" date="2016-03" db="EMBL/GenBank/DDBJ databases">
        <title>Mechanisms controlling the formation of the plant cell surface in tip-growing cells are functionally conserved among land plants.</title>
        <authorList>
            <person name="Honkanen S."/>
            <person name="Jones V.A."/>
            <person name="Morieri G."/>
            <person name="Champion C."/>
            <person name="Hetherington A.J."/>
            <person name="Kelly S."/>
            <person name="Saint-Marcoux D."/>
            <person name="Proust H."/>
            <person name="Prescott H."/>
            <person name="Dolan L."/>
        </authorList>
    </citation>
    <scope>NUCLEOTIDE SEQUENCE [LARGE SCALE GENOMIC DNA]</scope>
    <source>
        <tissue evidence="1">Whole gametophyte</tissue>
    </source>
</reference>
<evidence type="ECO:0000313" key="1">
    <source>
        <dbReference type="EMBL" id="OAE23568.1"/>
    </source>
</evidence>
<protein>
    <submittedName>
        <fullName evidence="1">Uncharacterized protein</fullName>
    </submittedName>
</protein>
<proteinExistence type="predicted"/>
<organism evidence="1 2">
    <name type="scientific">Marchantia polymorpha subsp. ruderalis</name>
    <dbReference type="NCBI Taxonomy" id="1480154"/>
    <lineage>
        <taxon>Eukaryota</taxon>
        <taxon>Viridiplantae</taxon>
        <taxon>Streptophyta</taxon>
        <taxon>Embryophyta</taxon>
        <taxon>Marchantiophyta</taxon>
        <taxon>Marchantiopsida</taxon>
        <taxon>Marchantiidae</taxon>
        <taxon>Marchantiales</taxon>
        <taxon>Marchantiaceae</taxon>
        <taxon>Marchantia</taxon>
    </lineage>
</organism>
<comment type="caution">
    <text evidence="1">The sequence shown here is derived from an EMBL/GenBank/DDBJ whole genome shotgun (WGS) entry which is preliminary data.</text>
</comment>